<dbReference type="CDD" id="cd01076">
    <property type="entry name" value="NAD_bind_1_Glu_DH"/>
    <property type="match status" value="1"/>
</dbReference>
<comment type="similarity">
    <text evidence="1 3 4">Belongs to the Glu/Leu/Phe/Val dehydrogenases family.</text>
</comment>
<evidence type="ECO:0000259" key="5">
    <source>
        <dbReference type="SMART" id="SM00839"/>
    </source>
</evidence>
<keyword evidence="7" id="KW-1185">Reference proteome</keyword>
<dbReference type="PANTHER" id="PTHR11606">
    <property type="entry name" value="GLUTAMATE DEHYDROGENASE"/>
    <property type="match status" value="1"/>
</dbReference>
<dbReference type="Proteomes" id="UP001500831">
    <property type="component" value="Unassembled WGS sequence"/>
</dbReference>
<evidence type="ECO:0000256" key="2">
    <source>
        <dbReference type="ARBA" id="ARBA00023002"/>
    </source>
</evidence>
<dbReference type="PIRSF" id="PIRSF000185">
    <property type="entry name" value="Glu_DH"/>
    <property type="match status" value="1"/>
</dbReference>
<protein>
    <recommendedName>
        <fullName evidence="3">Glutamate dehydrogenase</fullName>
    </recommendedName>
</protein>
<feature type="domain" description="Glutamate/phenylalanine/leucine/valine/L-tryptophan dehydrogenase C-terminal" evidence="5">
    <location>
        <begin position="198"/>
        <end position="421"/>
    </location>
</feature>
<evidence type="ECO:0000313" key="7">
    <source>
        <dbReference type="Proteomes" id="UP001500831"/>
    </source>
</evidence>
<dbReference type="InterPro" id="IPR033922">
    <property type="entry name" value="NAD_bind_Glu_DH"/>
</dbReference>
<dbReference type="PANTHER" id="PTHR11606:SF13">
    <property type="entry name" value="GLUTAMATE DEHYDROGENASE 1, MITOCHONDRIAL"/>
    <property type="match status" value="1"/>
</dbReference>
<dbReference type="InterPro" id="IPR006097">
    <property type="entry name" value="Glu/Leu/Phe/Val/Trp_DH_dimer"/>
</dbReference>
<gene>
    <name evidence="6" type="ORF">GCM10010517_13120</name>
</gene>
<dbReference type="Gene3D" id="3.40.50.720">
    <property type="entry name" value="NAD(P)-binding Rossmann-like Domain"/>
    <property type="match status" value="1"/>
</dbReference>
<sequence length="424" mass="43761">MTLTVPSTTPATIVPPGRQALDSALFRLDEAAGRLGLDDGLRTMLATPRRSLSVSVPVRRENGRMEVVQGFRVQHNTARGPAMGGIRFHPGTDIDRTTALAMAMTWRCALVGIPYGGAAGGLRVAPAELTGRELERLTRRYVGEILPVIGPEKDIPSPDAGADERAMAWILDGYSAGGYPAPGTVTGMAGGLATGGRADATGRGLAIATLKALPGSPEGRTVAVQGFGRVGASAARHLASAGCRVVAVSDGTGAVADASGLDVDALLAWAEESGGVRGHRRADALPPEDLPELDVDVFVPAAPEVAITAENAPRIRARLVVEAANGPVTPEADAILADAGTVVVPDILANAGGVIVSYLEWVQNLQACSWSAHETGARLRRLMAETVAAISAVSAEHGITLRQAAYMIGVGRVAEAHRLRGLCS</sequence>
<name>A0ABP6I8T1_9ACTN</name>
<evidence type="ECO:0000256" key="1">
    <source>
        <dbReference type="ARBA" id="ARBA00006382"/>
    </source>
</evidence>
<organism evidence="6 7">
    <name type="scientific">Streptosporangium fragile</name>
    <dbReference type="NCBI Taxonomy" id="46186"/>
    <lineage>
        <taxon>Bacteria</taxon>
        <taxon>Bacillati</taxon>
        <taxon>Actinomycetota</taxon>
        <taxon>Actinomycetes</taxon>
        <taxon>Streptosporangiales</taxon>
        <taxon>Streptosporangiaceae</taxon>
        <taxon>Streptosporangium</taxon>
    </lineage>
</organism>
<reference evidence="7" key="1">
    <citation type="journal article" date="2019" name="Int. J. Syst. Evol. Microbiol.">
        <title>The Global Catalogue of Microorganisms (GCM) 10K type strain sequencing project: providing services to taxonomists for standard genome sequencing and annotation.</title>
        <authorList>
            <consortium name="The Broad Institute Genomics Platform"/>
            <consortium name="The Broad Institute Genome Sequencing Center for Infectious Disease"/>
            <person name="Wu L."/>
            <person name="Ma J."/>
        </authorList>
    </citation>
    <scope>NUCLEOTIDE SEQUENCE [LARGE SCALE GENOMIC DNA]</scope>
    <source>
        <strain evidence="7">JCM 6242</strain>
    </source>
</reference>
<dbReference type="PRINTS" id="PR00082">
    <property type="entry name" value="GLFDHDRGNASE"/>
</dbReference>
<proteinExistence type="inferred from homology"/>
<accession>A0ABP6I8T1</accession>
<evidence type="ECO:0000256" key="4">
    <source>
        <dbReference type="RuleBase" id="RU004417"/>
    </source>
</evidence>
<dbReference type="InterPro" id="IPR036291">
    <property type="entry name" value="NAD(P)-bd_dom_sf"/>
</dbReference>
<dbReference type="Gene3D" id="3.40.50.10860">
    <property type="entry name" value="Leucine Dehydrogenase, chain A, domain 1"/>
    <property type="match status" value="1"/>
</dbReference>
<evidence type="ECO:0000313" key="6">
    <source>
        <dbReference type="EMBL" id="GAA2855020.1"/>
    </source>
</evidence>
<dbReference type="SMART" id="SM00839">
    <property type="entry name" value="ELFV_dehydrog"/>
    <property type="match status" value="1"/>
</dbReference>
<dbReference type="SUPFAM" id="SSF53223">
    <property type="entry name" value="Aminoacid dehydrogenase-like, N-terminal domain"/>
    <property type="match status" value="1"/>
</dbReference>
<dbReference type="SUPFAM" id="SSF51735">
    <property type="entry name" value="NAD(P)-binding Rossmann-fold domains"/>
    <property type="match status" value="1"/>
</dbReference>
<dbReference type="RefSeq" id="WP_344968816.1">
    <property type="nucleotide sequence ID" value="NZ_BAAAVI010000006.1"/>
</dbReference>
<dbReference type="InterPro" id="IPR014362">
    <property type="entry name" value="Glu_DH"/>
</dbReference>
<dbReference type="EMBL" id="BAAAVI010000006">
    <property type="protein sequence ID" value="GAA2855020.1"/>
    <property type="molecule type" value="Genomic_DNA"/>
</dbReference>
<dbReference type="Pfam" id="PF00208">
    <property type="entry name" value="ELFV_dehydrog"/>
    <property type="match status" value="1"/>
</dbReference>
<evidence type="ECO:0000256" key="3">
    <source>
        <dbReference type="PIRNR" id="PIRNR000185"/>
    </source>
</evidence>
<comment type="caution">
    <text evidence="6">The sequence shown here is derived from an EMBL/GenBank/DDBJ whole genome shotgun (WGS) entry which is preliminary data.</text>
</comment>
<dbReference type="InterPro" id="IPR006096">
    <property type="entry name" value="Glu/Leu/Phe/Val/Trp_DH_C"/>
</dbReference>
<keyword evidence="2 3" id="KW-0560">Oxidoreductase</keyword>
<dbReference type="Pfam" id="PF02812">
    <property type="entry name" value="ELFV_dehydrog_N"/>
    <property type="match status" value="1"/>
</dbReference>
<dbReference type="InterPro" id="IPR046346">
    <property type="entry name" value="Aminoacid_DH-like_N_sf"/>
</dbReference>
<dbReference type="InterPro" id="IPR006095">
    <property type="entry name" value="Glu/Leu/Phe/Val/Trp_DH"/>
</dbReference>